<dbReference type="SUPFAM" id="SSF56112">
    <property type="entry name" value="Protein kinase-like (PK-like)"/>
    <property type="match status" value="1"/>
</dbReference>
<evidence type="ECO:0000256" key="2">
    <source>
        <dbReference type="ARBA" id="ARBA00022840"/>
    </source>
</evidence>
<evidence type="ECO:0000313" key="5">
    <source>
        <dbReference type="Proteomes" id="UP000615446"/>
    </source>
</evidence>
<keyword evidence="4" id="KW-0418">Kinase</keyword>
<dbReference type="InterPro" id="IPR011009">
    <property type="entry name" value="Kinase-like_dom_sf"/>
</dbReference>
<evidence type="ECO:0000256" key="1">
    <source>
        <dbReference type="ARBA" id="ARBA00022741"/>
    </source>
</evidence>
<sequence>MELLTKYYVNLSDGKEIIKENFTNWKSGNEIIDNFIQEKQLKYAANDFLFEWIPYNEFINIKEIGDNCLTTAIWKNGPLHYHNEDSISGWTRKSYEKVVLRFLYDIQNINNESINKIESYINDCEKLSCTFHYGISQNPDTKDYILVFNDSYFTCYCEKCGYDIECCKQSIWKDGPLYYDKHANEYTRNLIYEKVVLRFLYDSQDINDEFLNMVESYLYDNKDYKNYGISQNPDTKVYILVFNYDYFVCYCGKCGHKFKYSDKLCDQCQIDQLRNNFTNWTSENEKLDNFIQNTQLKINRNDVPFEWIPYNEFIDIKQMGDDCLTTAIWKDGPLHYDKYEKKYLRNSTYEKVVLRSLYGSQKINDEFLNMVESYLYDNKINKNYGITQNSDTKVYILVFNNKYLDCYCEKCGNTYEKDISGNDIKWCKLCQMDQLKTNFTNWTSGNVKLDKFIQNIQLKINKHSDVIFEWISYNEFTEIKGIDIENEFAMAIWKDGPLIFTGKRIMTKESYKKVVLKYLHNLQDITDEFLNKVESYFNNKRVYGISQNPDTKVYILYSDTVFEWISYNRFTSINETENSGFATAMWKDGPLFYNTLDRKYKRKLNEKVFLKYLYNPQNIINEIMYLMEGSYGLSQNPNTKDFIILVFPLKYYCENCGEKYNNRFEIDSRSCLSCQIKREDEKIRDLIQDARLNIDYNSESIIFEWIPYNQFSDIKEIGKGGFSTVYSAIWKDGLLYYERHEYGGEWKRKSNTRVALKCLHNSHNSLTEFINEVKAYPNQKLENILKLYGISQNPDTKDYVMILEYAEAPEVLGGKLYTRAADIYSFGMIMYVVATGRQPFADRAHDEVLALNIYNGIRPEINEKIAPKCYIDIMKRCWDPNPDNRPTSIELKDIVESFHNSLNQNFQKKEQKYYEIEEQFKKTQEYRKANFLSIKNGQTITHTQAIYSSRLLNPFTKNLSKYYNIDNNTVEITDFTK</sequence>
<organism evidence="4 5">
    <name type="scientific">Rhizophagus clarus</name>
    <dbReference type="NCBI Taxonomy" id="94130"/>
    <lineage>
        <taxon>Eukaryota</taxon>
        <taxon>Fungi</taxon>
        <taxon>Fungi incertae sedis</taxon>
        <taxon>Mucoromycota</taxon>
        <taxon>Glomeromycotina</taxon>
        <taxon>Glomeromycetes</taxon>
        <taxon>Glomerales</taxon>
        <taxon>Glomeraceae</taxon>
        <taxon>Rhizophagus</taxon>
    </lineage>
</organism>
<dbReference type="GO" id="GO:0005524">
    <property type="term" value="F:ATP binding"/>
    <property type="evidence" value="ECO:0007669"/>
    <property type="project" value="UniProtKB-KW"/>
</dbReference>
<dbReference type="EMBL" id="BLAL01000242">
    <property type="protein sequence ID" value="GES95302.1"/>
    <property type="molecule type" value="Genomic_DNA"/>
</dbReference>
<dbReference type="Proteomes" id="UP000615446">
    <property type="component" value="Unassembled WGS sequence"/>
</dbReference>
<dbReference type="OrthoDB" id="10436716at2759"/>
<comment type="caution">
    <text evidence="4">The sequence shown here is derived from an EMBL/GenBank/DDBJ whole genome shotgun (WGS) entry which is preliminary data.</text>
</comment>
<dbReference type="Gene3D" id="1.10.510.10">
    <property type="entry name" value="Transferase(Phosphotransferase) domain 1"/>
    <property type="match status" value="2"/>
</dbReference>
<keyword evidence="4" id="KW-0808">Transferase</keyword>
<proteinExistence type="predicted"/>
<dbReference type="Pfam" id="PF07714">
    <property type="entry name" value="PK_Tyr_Ser-Thr"/>
    <property type="match status" value="2"/>
</dbReference>
<keyword evidence="1" id="KW-0547">Nucleotide-binding</keyword>
<dbReference type="InterPro" id="IPR001245">
    <property type="entry name" value="Ser-Thr/Tyr_kinase_cat_dom"/>
</dbReference>
<dbReference type="GO" id="GO:0004672">
    <property type="term" value="F:protein kinase activity"/>
    <property type="evidence" value="ECO:0007669"/>
    <property type="project" value="InterPro"/>
</dbReference>
<gene>
    <name evidence="4" type="ORF">RCL2_002197900</name>
</gene>
<name>A0A8H3QXP9_9GLOM</name>
<dbReference type="InterPro" id="IPR000719">
    <property type="entry name" value="Prot_kinase_dom"/>
</dbReference>
<keyword evidence="2" id="KW-0067">ATP-binding</keyword>
<dbReference type="PROSITE" id="PS50011">
    <property type="entry name" value="PROTEIN_KINASE_DOM"/>
    <property type="match status" value="1"/>
</dbReference>
<dbReference type="AlphaFoldDB" id="A0A8H3QXP9"/>
<protein>
    <submittedName>
        <fullName evidence="4">Kinase-like domain-containing protein</fullName>
    </submittedName>
</protein>
<dbReference type="InterPro" id="IPR050198">
    <property type="entry name" value="Non-receptor_tyrosine_kinases"/>
</dbReference>
<evidence type="ECO:0000259" key="3">
    <source>
        <dbReference type="PROSITE" id="PS50011"/>
    </source>
</evidence>
<reference evidence="4" key="1">
    <citation type="submission" date="2019-10" db="EMBL/GenBank/DDBJ databases">
        <title>Conservation and host-specific expression of non-tandemly repeated heterogenous ribosome RNA gene in arbuscular mycorrhizal fungi.</title>
        <authorList>
            <person name="Maeda T."/>
            <person name="Kobayashi Y."/>
            <person name="Nakagawa T."/>
            <person name="Ezawa T."/>
            <person name="Yamaguchi K."/>
            <person name="Bino T."/>
            <person name="Nishimoto Y."/>
            <person name="Shigenobu S."/>
            <person name="Kawaguchi M."/>
        </authorList>
    </citation>
    <scope>NUCLEOTIDE SEQUENCE</scope>
    <source>
        <strain evidence="4">HR1</strain>
    </source>
</reference>
<evidence type="ECO:0000313" key="4">
    <source>
        <dbReference type="EMBL" id="GES95302.1"/>
    </source>
</evidence>
<feature type="domain" description="Protein kinase" evidence="3">
    <location>
        <begin position="711"/>
        <end position="977"/>
    </location>
</feature>
<accession>A0A8H3QXP9</accession>
<dbReference type="PANTHER" id="PTHR24418">
    <property type="entry name" value="TYROSINE-PROTEIN KINASE"/>
    <property type="match status" value="1"/>
</dbReference>